<evidence type="ECO:0000256" key="2">
    <source>
        <dbReference type="ARBA" id="ARBA00022737"/>
    </source>
</evidence>
<dbReference type="InterPro" id="IPR011990">
    <property type="entry name" value="TPR-like_helical_dom_sf"/>
</dbReference>
<comment type="similarity">
    <text evidence="1">Belongs to the PPR family. PCMP-H subfamily.</text>
</comment>
<comment type="caution">
    <text evidence="4">The sequence shown here is derived from an EMBL/GenBank/DDBJ whole genome shotgun (WGS) entry which is preliminary data.</text>
</comment>
<accession>A0A6A2XCJ3</accession>
<dbReference type="AlphaFoldDB" id="A0A6A2XCJ3"/>
<dbReference type="InterPro" id="IPR002885">
    <property type="entry name" value="PPR_rpt"/>
</dbReference>
<dbReference type="PANTHER" id="PTHR47926">
    <property type="entry name" value="PENTATRICOPEPTIDE REPEAT-CONTAINING PROTEIN"/>
    <property type="match status" value="1"/>
</dbReference>
<evidence type="ECO:0000313" key="4">
    <source>
        <dbReference type="EMBL" id="KAE8673032.1"/>
    </source>
</evidence>
<dbReference type="GO" id="GO:0016740">
    <property type="term" value="F:transferase activity"/>
    <property type="evidence" value="ECO:0007669"/>
    <property type="project" value="UniProtKB-KW"/>
</dbReference>
<reference evidence="4" key="1">
    <citation type="submission" date="2019-09" db="EMBL/GenBank/DDBJ databases">
        <title>Draft genome information of white flower Hibiscus syriacus.</title>
        <authorList>
            <person name="Kim Y.-M."/>
        </authorList>
    </citation>
    <scope>NUCLEOTIDE SEQUENCE [LARGE SCALE GENOMIC DNA]</scope>
    <source>
        <strain evidence="4">YM2019G1</strain>
    </source>
</reference>
<dbReference type="Pfam" id="PF01535">
    <property type="entry name" value="PPR"/>
    <property type="match status" value="3"/>
</dbReference>
<gene>
    <name evidence="4" type="ORF">F3Y22_tig00111817pilonHSYRG00005</name>
</gene>
<dbReference type="GO" id="GO:0009451">
    <property type="term" value="P:RNA modification"/>
    <property type="evidence" value="ECO:0007669"/>
    <property type="project" value="InterPro"/>
</dbReference>
<evidence type="ECO:0000313" key="5">
    <source>
        <dbReference type="Proteomes" id="UP000436088"/>
    </source>
</evidence>
<evidence type="ECO:0000256" key="1">
    <source>
        <dbReference type="ARBA" id="ARBA00006643"/>
    </source>
</evidence>
<dbReference type="PANTHER" id="PTHR47926:SF503">
    <property type="entry name" value="PENTATRICOPEPTIDE REPEAT-CONTAINING PROTEIN"/>
    <property type="match status" value="1"/>
</dbReference>
<feature type="domain" description="DYW" evidence="3">
    <location>
        <begin position="267"/>
        <end position="342"/>
    </location>
</feature>
<dbReference type="GO" id="GO:0003723">
    <property type="term" value="F:RNA binding"/>
    <property type="evidence" value="ECO:0007669"/>
    <property type="project" value="InterPro"/>
</dbReference>
<name>A0A6A2XCJ3_HIBSY</name>
<evidence type="ECO:0000259" key="3">
    <source>
        <dbReference type="Pfam" id="PF14432"/>
    </source>
</evidence>
<organism evidence="4 5">
    <name type="scientific">Hibiscus syriacus</name>
    <name type="common">Rose of Sharon</name>
    <dbReference type="NCBI Taxonomy" id="106335"/>
    <lineage>
        <taxon>Eukaryota</taxon>
        <taxon>Viridiplantae</taxon>
        <taxon>Streptophyta</taxon>
        <taxon>Embryophyta</taxon>
        <taxon>Tracheophyta</taxon>
        <taxon>Spermatophyta</taxon>
        <taxon>Magnoliopsida</taxon>
        <taxon>eudicotyledons</taxon>
        <taxon>Gunneridae</taxon>
        <taxon>Pentapetalae</taxon>
        <taxon>rosids</taxon>
        <taxon>malvids</taxon>
        <taxon>Malvales</taxon>
        <taxon>Malvaceae</taxon>
        <taxon>Malvoideae</taxon>
        <taxon>Hibiscus</taxon>
    </lineage>
</organism>
<keyword evidence="2" id="KW-0677">Repeat</keyword>
<dbReference type="Proteomes" id="UP000436088">
    <property type="component" value="Unassembled WGS sequence"/>
</dbReference>
<dbReference type="Pfam" id="PF14432">
    <property type="entry name" value="DYW_deaminase"/>
    <property type="match status" value="1"/>
</dbReference>
<dbReference type="GO" id="GO:0008270">
    <property type="term" value="F:zinc ion binding"/>
    <property type="evidence" value="ECO:0007669"/>
    <property type="project" value="InterPro"/>
</dbReference>
<sequence length="343" mass="38205">MMETGLLVNSVTMLDLIPILSEPGYISLGMYAQNGLAANVLELCKEMKGAGVCPDAVTFVWVLSSCAHLGAISVGREVEQRMESSGVRLNPFLNNALINMYGRCDNLIKADAMPVETVVSWTAIIGGYGMHGYGETVVDHAGLTGKGLDYFSEMKTKHRLQPGPEHYSCMVHLLGRAGRLNEAFEAHQINAEAENLEGILKVRVMMRDRKLKKDPGFSYLEYKGGVHLFLPGDKSHPQKEEIYRMVDKLESLVKKLDGYKDDEERRNREHLLGVGVHSEKLAIVFGLLNSEPGTEIVVIKNLRICEGCHLFLKGVSKIVDRQLVRDATHFHHFRDGLCSCKDH</sequence>
<protein>
    <submittedName>
        <fullName evidence="4">4'-phosphopantetheinyl transferase superfamily</fullName>
    </submittedName>
</protein>
<dbReference type="InterPro" id="IPR046960">
    <property type="entry name" value="PPR_At4g14850-like_plant"/>
</dbReference>
<dbReference type="Gene3D" id="1.25.40.10">
    <property type="entry name" value="Tetratricopeptide repeat domain"/>
    <property type="match status" value="2"/>
</dbReference>
<keyword evidence="5" id="KW-1185">Reference proteome</keyword>
<dbReference type="EMBL" id="VEPZ02001437">
    <property type="protein sequence ID" value="KAE8673032.1"/>
    <property type="molecule type" value="Genomic_DNA"/>
</dbReference>
<proteinExistence type="inferred from homology"/>
<keyword evidence="4" id="KW-0808">Transferase</keyword>
<dbReference type="InterPro" id="IPR032867">
    <property type="entry name" value="DYW_dom"/>
</dbReference>